<proteinExistence type="inferred from homology"/>
<dbReference type="PANTHER" id="PTHR33630:SF9">
    <property type="entry name" value="CUTINASE 4"/>
    <property type="match status" value="1"/>
</dbReference>
<evidence type="ECO:0000259" key="7">
    <source>
        <dbReference type="Pfam" id="PF08237"/>
    </source>
</evidence>
<evidence type="ECO:0000313" key="9">
    <source>
        <dbReference type="Proteomes" id="UP000551501"/>
    </source>
</evidence>
<dbReference type="PANTHER" id="PTHR33630">
    <property type="entry name" value="CUTINASE RV1984C-RELATED-RELATED"/>
    <property type="match status" value="1"/>
</dbReference>
<feature type="region of interest" description="Disordered" evidence="5">
    <location>
        <begin position="439"/>
        <end position="468"/>
    </location>
</feature>
<comment type="caution">
    <text evidence="8">The sequence shown here is derived from an EMBL/GenBank/DDBJ whole genome shotgun (WGS) entry which is preliminary data.</text>
</comment>
<protein>
    <recommendedName>
        <fullName evidence="7">PE-PPE domain-containing protein</fullName>
    </recommendedName>
</protein>
<dbReference type="SMART" id="SM01110">
    <property type="entry name" value="Cutinase"/>
    <property type="match status" value="1"/>
</dbReference>
<accession>A0A840F600</accession>
<keyword evidence="3" id="KW-0378">Hydrolase</keyword>
<keyword evidence="9" id="KW-1185">Reference proteome</keyword>
<evidence type="ECO:0000256" key="5">
    <source>
        <dbReference type="SAM" id="MobiDB-lite"/>
    </source>
</evidence>
<evidence type="ECO:0000256" key="2">
    <source>
        <dbReference type="ARBA" id="ARBA00022487"/>
    </source>
</evidence>
<dbReference type="SUPFAM" id="SSF53474">
    <property type="entry name" value="alpha/beta-Hydrolases"/>
    <property type="match status" value="1"/>
</dbReference>
<dbReference type="InterPro" id="IPR029058">
    <property type="entry name" value="AB_hydrolase_fold"/>
</dbReference>
<dbReference type="Proteomes" id="UP000551501">
    <property type="component" value="Unassembled WGS sequence"/>
</dbReference>
<evidence type="ECO:0000256" key="3">
    <source>
        <dbReference type="ARBA" id="ARBA00022801"/>
    </source>
</evidence>
<dbReference type="RefSeq" id="WP_343067372.1">
    <property type="nucleotide sequence ID" value="NZ_BAABHL010000122.1"/>
</dbReference>
<dbReference type="AlphaFoldDB" id="A0A840F600"/>
<feature type="chain" id="PRO_5039730535" description="PE-PPE domain-containing protein" evidence="6">
    <location>
        <begin position="19"/>
        <end position="483"/>
    </location>
</feature>
<dbReference type="EMBL" id="JACIFP010000001">
    <property type="protein sequence ID" value="MBB4135660.1"/>
    <property type="molecule type" value="Genomic_DNA"/>
</dbReference>
<keyword evidence="4" id="KW-1015">Disulfide bond</keyword>
<dbReference type="InterPro" id="IPR013228">
    <property type="entry name" value="PE-PPE_C"/>
</dbReference>
<dbReference type="Gene3D" id="3.40.50.1820">
    <property type="entry name" value="alpha/beta hydrolase"/>
    <property type="match status" value="1"/>
</dbReference>
<sequence>MTKTRTLPLLLMSISVIAGVTALVNPAGGSTASADSCGNGGAVVVAGTLAPRNADGVPAGGVTGVGDRYADRGYQVAYVDYPTSLWPLGPISYDDDVALGKIATENAIVDYQQRCPGRPVVVAGYSQGARVAGDVLSDVANGRDANGVRQAGLSGELYSDPRRVGRADGTGVENSLIGLLPGTTMSGPRDGGFGTIPVRQVCAQGDGVCDVPDPLYDPIGAADSLVGYFVKHGYYPMRMRTTPADWAGVDCRTQGATDDCVVPQTSAASIVAAGAARETGTPLPALDTAATAVEGRSALDLTPGLTLASLRPIVGGRPDSSSGDLTIGVRTVVAGLVGVDVSRSWGTENSLSVGVDLGVGMTDSPAVPDALVPDTRLLRTELDVPMIDSRKLPGIVLNPSRALGDRAPESAILADQAPTTQPLLTVRAAPRTIADTTVAAGPSTPQIAPTPAPRDVPTPTAPTAGPQSPAFIRNAIATVRVGQ</sequence>
<evidence type="ECO:0000256" key="6">
    <source>
        <dbReference type="SAM" id="SignalP"/>
    </source>
</evidence>
<keyword evidence="6" id="KW-0732">Signal</keyword>
<feature type="compositionally biased region" description="Pro residues" evidence="5">
    <location>
        <begin position="448"/>
        <end position="460"/>
    </location>
</feature>
<evidence type="ECO:0000256" key="4">
    <source>
        <dbReference type="ARBA" id="ARBA00023157"/>
    </source>
</evidence>
<dbReference type="InterPro" id="IPR000675">
    <property type="entry name" value="Cutinase/axe"/>
</dbReference>
<keyword evidence="2" id="KW-0719">Serine esterase</keyword>
<gene>
    <name evidence="8" type="ORF">BKA16_002212</name>
</gene>
<reference evidence="8 9" key="1">
    <citation type="submission" date="2020-08" db="EMBL/GenBank/DDBJ databases">
        <title>Sequencing the genomes of 1000 actinobacteria strains.</title>
        <authorList>
            <person name="Klenk H.-P."/>
        </authorList>
    </citation>
    <scope>NUCLEOTIDE SEQUENCE [LARGE SCALE GENOMIC DNA]</scope>
    <source>
        <strain evidence="8 9">DSM 45298</strain>
    </source>
</reference>
<dbReference type="GO" id="GO:0052689">
    <property type="term" value="F:carboxylic ester hydrolase activity"/>
    <property type="evidence" value="ECO:0007669"/>
    <property type="project" value="UniProtKB-KW"/>
</dbReference>
<feature type="signal peptide" evidence="6">
    <location>
        <begin position="1"/>
        <end position="18"/>
    </location>
</feature>
<organism evidence="8 9">
    <name type="scientific">Gordonia humi</name>
    <dbReference type="NCBI Taxonomy" id="686429"/>
    <lineage>
        <taxon>Bacteria</taxon>
        <taxon>Bacillati</taxon>
        <taxon>Actinomycetota</taxon>
        <taxon>Actinomycetes</taxon>
        <taxon>Mycobacteriales</taxon>
        <taxon>Gordoniaceae</taxon>
        <taxon>Gordonia</taxon>
    </lineage>
</organism>
<name>A0A840F600_9ACTN</name>
<evidence type="ECO:0000256" key="1">
    <source>
        <dbReference type="ARBA" id="ARBA00007534"/>
    </source>
</evidence>
<evidence type="ECO:0000313" key="8">
    <source>
        <dbReference type="EMBL" id="MBB4135660.1"/>
    </source>
</evidence>
<dbReference type="Pfam" id="PF08237">
    <property type="entry name" value="PE-PPE"/>
    <property type="match status" value="1"/>
</dbReference>
<feature type="domain" description="PE-PPE" evidence="7">
    <location>
        <begin position="73"/>
        <end position="263"/>
    </location>
</feature>
<comment type="similarity">
    <text evidence="1">Belongs to the cutinase family.</text>
</comment>